<dbReference type="NCBIfam" id="TIGR02532">
    <property type="entry name" value="IV_pilin_GFxxxE"/>
    <property type="match status" value="1"/>
</dbReference>
<dbReference type="EMBL" id="LQQY01000009">
    <property type="protein sequence ID" value="KZE50803.1"/>
    <property type="molecule type" value="Genomic_DNA"/>
</dbReference>
<dbReference type="Gene3D" id="3.30.700.10">
    <property type="entry name" value="Glycoprotein, Type 4 Pilin"/>
    <property type="match status" value="1"/>
</dbReference>
<evidence type="ECO:0000256" key="1">
    <source>
        <dbReference type="ARBA" id="ARBA00004241"/>
    </source>
</evidence>
<keyword evidence="3" id="KW-0812">Transmembrane</keyword>
<accession>A0A161TAP9</accession>
<feature type="transmembrane region" description="Helical" evidence="3">
    <location>
        <begin position="20"/>
        <end position="38"/>
    </location>
</feature>
<dbReference type="RefSeq" id="WP_053072438.1">
    <property type="nucleotide sequence ID" value="NZ_JAUKEE010000002.1"/>
</dbReference>
<evidence type="ECO:0000256" key="2">
    <source>
        <dbReference type="ARBA" id="ARBA00023287"/>
    </source>
</evidence>
<comment type="caution">
    <text evidence="4">The sequence shown here is derived from an EMBL/GenBank/DDBJ whole genome shotgun (WGS) entry which is preliminary data.</text>
</comment>
<evidence type="ECO:0000313" key="4">
    <source>
        <dbReference type="EMBL" id="KZE50803.1"/>
    </source>
</evidence>
<dbReference type="GO" id="GO:0009986">
    <property type="term" value="C:cell surface"/>
    <property type="evidence" value="ECO:0007669"/>
    <property type="project" value="UniProtKB-SubCell"/>
</dbReference>
<protein>
    <recommendedName>
        <fullName evidence="6">Prepilin-type N-terminal cleavage/methylation domain-containing protein</fullName>
    </recommendedName>
</protein>
<dbReference type="AlphaFoldDB" id="A0A161TAP9"/>
<gene>
    <name evidence="4" type="ORF">AV649_15575</name>
</gene>
<comment type="subcellular location">
    <subcellularLocation>
        <location evidence="1">Cell surface</location>
    </subcellularLocation>
</comment>
<dbReference type="InterPro" id="IPR045584">
    <property type="entry name" value="Pilin-like"/>
</dbReference>
<dbReference type="InterPro" id="IPR012902">
    <property type="entry name" value="N_methyl_site"/>
</dbReference>
<dbReference type="Proteomes" id="UP000076510">
    <property type="component" value="Unassembled WGS sequence"/>
</dbReference>
<organism evidence="4 5">
    <name type="scientific">Rossellomorea marisflavi</name>
    <dbReference type="NCBI Taxonomy" id="189381"/>
    <lineage>
        <taxon>Bacteria</taxon>
        <taxon>Bacillati</taxon>
        <taxon>Bacillota</taxon>
        <taxon>Bacilli</taxon>
        <taxon>Bacillales</taxon>
        <taxon>Bacillaceae</taxon>
        <taxon>Rossellomorea</taxon>
    </lineage>
</organism>
<dbReference type="PROSITE" id="PS00409">
    <property type="entry name" value="PROKAR_NTER_METHYL"/>
    <property type="match status" value="1"/>
</dbReference>
<evidence type="ECO:0000256" key="3">
    <source>
        <dbReference type="SAM" id="Phobius"/>
    </source>
</evidence>
<sequence>MKWILQYTRNARGVTLVEILASLVILSVILAVFVPLFGHSMTSTKVSEDMLDATYVAQTTMEELHQQMTTLNETSIGSLKNVTYLRKDTERYYYKKETSDAYIEISIKAPVDGLSSVLVKVYPNSGKSKLLAQMETINRWGKTP</sequence>
<evidence type="ECO:0008006" key="6">
    <source>
        <dbReference type="Google" id="ProtNLM"/>
    </source>
</evidence>
<dbReference type="OrthoDB" id="2970736at2"/>
<keyword evidence="3" id="KW-1133">Transmembrane helix</keyword>
<reference evidence="5" key="1">
    <citation type="submission" date="2016-01" db="EMBL/GenBank/DDBJ databases">
        <title>Whole genome sequencing of Bhargavaea cecembensis T14.</title>
        <authorList>
            <person name="Hong K.W."/>
        </authorList>
    </citation>
    <scope>NUCLEOTIDE SEQUENCE [LARGE SCALE GENOMIC DNA]</scope>
    <source>
        <strain evidence="5">M19</strain>
    </source>
</reference>
<evidence type="ECO:0000313" key="5">
    <source>
        <dbReference type="Proteomes" id="UP000076510"/>
    </source>
</evidence>
<dbReference type="SUPFAM" id="SSF54523">
    <property type="entry name" value="Pili subunits"/>
    <property type="match status" value="1"/>
</dbReference>
<dbReference type="Pfam" id="PF07963">
    <property type="entry name" value="N_methyl"/>
    <property type="match status" value="1"/>
</dbReference>
<keyword evidence="2" id="KW-0178">Competence</keyword>
<proteinExistence type="predicted"/>
<name>A0A161TAP9_9BACI</name>
<dbReference type="GO" id="GO:0030420">
    <property type="term" value="P:establishment of competence for transformation"/>
    <property type="evidence" value="ECO:0007669"/>
    <property type="project" value="UniProtKB-KW"/>
</dbReference>
<keyword evidence="3" id="KW-0472">Membrane</keyword>